<sequence length="250" mass="27400">MSIVTTLATTGFVFIAMLLSLRLRLGLERDMFTGTIRAMIQLVAVGYVLEFIFTSRHPLFIGCMLLVMVFVAARSSAKRGRGVPHVFARIFFTIAAVTAVTIGTMLGLDMIKWEPKSIIPVSGMVIGNCMIVSSLLLNQMRERSASMREEILVALSLGATSRQASERLTREAIRAGMIPIIDSMKTVGLVQLPGMMTGLIIAGTSPIEAVRYQLLIMFSFTAASALTSIILGFLVYPTLFTRAHQYIGWK</sequence>
<dbReference type="AlphaFoldDB" id="A0A511V9D9"/>
<evidence type="ECO:0000256" key="3">
    <source>
        <dbReference type="ARBA" id="ARBA00022692"/>
    </source>
</evidence>
<reference evidence="7 8" key="1">
    <citation type="submission" date="2019-07" db="EMBL/GenBank/DDBJ databases">
        <title>Whole genome shotgun sequence of Aneurinibacillus danicus NBRC 102444.</title>
        <authorList>
            <person name="Hosoyama A."/>
            <person name="Uohara A."/>
            <person name="Ohji S."/>
            <person name="Ichikawa N."/>
        </authorList>
    </citation>
    <scope>NUCLEOTIDE SEQUENCE [LARGE SCALE GENOMIC DNA]</scope>
    <source>
        <strain evidence="7 8">NBRC 102444</strain>
    </source>
</reference>
<dbReference type="OrthoDB" id="9791807at2"/>
<organism evidence="7 8">
    <name type="scientific">Aneurinibacillus danicus</name>
    <dbReference type="NCBI Taxonomy" id="267746"/>
    <lineage>
        <taxon>Bacteria</taxon>
        <taxon>Bacillati</taxon>
        <taxon>Bacillota</taxon>
        <taxon>Bacilli</taxon>
        <taxon>Bacillales</taxon>
        <taxon>Paenibacillaceae</taxon>
        <taxon>Aneurinibacillus group</taxon>
        <taxon>Aneurinibacillus</taxon>
    </lineage>
</organism>
<evidence type="ECO:0000313" key="8">
    <source>
        <dbReference type="Proteomes" id="UP000321157"/>
    </source>
</evidence>
<feature type="transmembrane region" description="Helical" evidence="6">
    <location>
        <begin position="59"/>
        <end position="77"/>
    </location>
</feature>
<dbReference type="Pfam" id="PF03649">
    <property type="entry name" value="UPF0014"/>
    <property type="match status" value="1"/>
</dbReference>
<dbReference type="PANTHER" id="PTHR30028">
    <property type="entry name" value="UPF0014 INNER MEMBRANE PROTEIN YBBM-RELATED"/>
    <property type="match status" value="1"/>
</dbReference>
<keyword evidence="4 6" id="KW-1133">Transmembrane helix</keyword>
<evidence type="ECO:0000256" key="5">
    <source>
        <dbReference type="ARBA" id="ARBA00023136"/>
    </source>
</evidence>
<proteinExistence type="inferred from homology"/>
<keyword evidence="5 6" id="KW-0472">Membrane</keyword>
<evidence type="ECO:0000256" key="6">
    <source>
        <dbReference type="SAM" id="Phobius"/>
    </source>
</evidence>
<dbReference type="EMBL" id="BJXX01000138">
    <property type="protein sequence ID" value="GEN35536.1"/>
    <property type="molecule type" value="Genomic_DNA"/>
</dbReference>
<evidence type="ECO:0000256" key="4">
    <source>
        <dbReference type="ARBA" id="ARBA00022989"/>
    </source>
</evidence>
<evidence type="ECO:0000256" key="1">
    <source>
        <dbReference type="ARBA" id="ARBA00004141"/>
    </source>
</evidence>
<comment type="subcellular location">
    <subcellularLocation>
        <location evidence="1">Membrane</location>
        <topology evidence="1">Multi-pass membrane protein</topology>
    </subcellularLocation>
</comment>
<comment type="similarity">
    <text evidence="2">Belongs to the UPF0014 family.</text>
</comment>
<dbReference type="PANTHER" id="PTHR30028:SF0">
    <property type="entry name" value="PROTEIN ALUMINUM SENSITIVE 3"/>
    <property type="match status" value="1"/>
</dbReference>
<dbReference type="InterPro" id="IPR005226">
    <property type="entry name" value="UPF0014_fam"/>
</dbReference>
<feature type="transmembrane region" description="Helical" evidence="6">
    <location>
        <begin position="6"/>
        <end position="23"/>
    </location>
</feature>
<dbReference type="GO" id="GO:0005886">
    <property type="term" value="C:plasma membrane"/>
    <property type="evidence" value="ECO:0007669"/>
    <property type="project" value="TreeGrafter"/>
</dbReference>
<evidence type="ECO:0000313" key="7">
    <source>
        <dbReference type="EMBL" id="GEN35536.1"/>
    </source>
</evidence>
<dbReference type="RefSeq" id="WP_146811065.1">
    <property type="nucleotide sequence ID" value="NZ_BJXX01000138.1"/>
</dbReference>
<protein>
    <submittedName>
        <fullName evidence="7">UPF0014 membrane protein YjkA</fullName>
    </submittedName>
</protein>
<gene>
    <name evidence="7" type="primary">yjkA</name>
    <name evidence="7" type="ORF">ADA01nite_29960</name>
</gene>
<dbReference type="Proteomes" id="UP000321157">
    <property type="component" value="Unassembled WGS sequence"/>
</dbReference>
<comment type="caution">
    <text evidence="7">The sequence shown here is derived from an EMBL/GenBank/DDBJ whole genome shotgun (WGS) entry which is preliminary data.</text>
</comment>
<name>A0A511V9D9_9BACL</name>
<evidence type="ECO:0000256" key="2">
    <source>
        <dbReference type="ARBA" id="ARBA00005268"/>
    </source>
</evidence>
<feature type="transmembrane region" description="Helical" evidence="6">
    <location>
        <begin position="118"/>
        <end position="138"/>
    </location>
</feature>
<keyword evidence="8" id="KW-1185">Reference proteome</keyword>
<feature type="transmembrane region" description="Helical" evidence="6">
    <location>
        <begin position="187"/>
        <end position="207"/>
    </location>
</feature>
<feature type="transmembrane region" description="Helical" evidence="6">
    <location>
        <begin position="35"/>
        <end position="53"/>
    </location>
</feature>
<feature type="transmembrane region" description="Helical" evidence="6">
    <location>
        <begin position="213"/>
        <end position="236"/>
    </location>
</feature>
<feature type="transmembrane region" description="Helical" evidence="6">
    <location>
        <begin position="86"/>
        <end position="106"/>
    </location>
</feature>
<keyword evidence="3 6" id="KW-0812">Transmembrane</keyword>
<accession>A0A511V9D9</accession>